<dbReference type="OrthoDB" id="2142474at2"/>
<evidence type="ECO:0000313" key="3">
    <source>
        <dbReference type="Proteomes" id="UP000032279"/>
    </source>
</evidence>
<evidence type="ECO:0000259" key="1">
    <source>
        <dbReference type="Pfam" id="PF24710"/>
    </source>
</evidence>
<name>A0A0D0Y6I4_9LACO</name>
<sequence length="104" mass="12006">MKNKYEVHRFVGLPFVADNSGNYLFKLDDQGNAKPHSWRPGKHTKGKFTHVGQLFLSENNLLVAIIKVEPLAFKDRHLEVPLQRFTSEYITDELLRQGQVIISE</sequence>
<dbReference type="RefSeq" id="WP_044010249.1">
    <property type="nucleotide sequence ID" value="NZ_AWTT01000008.1"/>
</dbReference>
<proteinExistence type="predicted"/>
<keyword evidence="3" id="KW-1185">Reference proteome</keyword>
<feature type="domain" description="DUF7671" evidence="1">
    <location>
        <begin position="2"/>
        <end position="97"/>
    </location>
</feature>
<dbReference type="Pfam" id="PF24710">
    <property type="entry name" value="DUF7671"/>
    <property type="match status" value="1"/>
</dbReference>
<protein>
    <recommendedName>
        <fullName evidence="1">DUF7671 domain-containing protein</fullName>
    </recommendedName>
</protein>
<evidence type="ECO:0000313" key="2">
    <source>
        <dbReference type="EMBL" id="KIS03888.1"/>
    </source>
</evidence>
<comment type="caution">
    <text evidence="2">The sequence shown here is derived from an EMBL/GenBank/DDBJ whole genome shotgun (WGS) entry which is preliminary data.</text>
</comment>
<dbReference type="EMBL" id="AWTT01000008">
    <property type="protein sequence ID" value="KIS03888.1"/>
    <property type="molecule type" value="Genomic_DNA"/>
</dbReference>
<dbReference type="AlphaFoldDB" id="A0A0D0Y6I4"/>
<gene>
    <name evidence="2" type="ORF">WDC_0535</name>
</gene>
<dbReference type="InterPro" id="IPR056088">
    <property type="entry name" value="DUF7671"/>
</dbReference>
<dbReference type="Proteomes" id="UP000032279">
    <property type="component" value="Unassembled WGS sequence"/>
</dbReference>
<dbReference type="PATRIC" id="fig|1335616.4.peg.535"/>
<dbReference type="STRING" id="1335616.WDC_0535"/>
<organism evidence="2 3">
    <name type="scientific">Paucilactobacillus wasatchensis</name>
    <dbReference type="NCBI Taxonomy" id="1335616"/>
    <lineage>
        <taxon>Bacteria</taxon>
        <taxon>Bacillati</taxon>
        <taxon>Bacillota</taxon>
        <taxon>Bacilli</taxon>
        <taxon>Lactobacillales</taxon>
        <taxon>Lactobacillaceae</taxon>
        <taxon>Paucilactobacillus</taxon>
    </lineage>
</organism>
<reference evidence="2 3" key="1">
    <citation type="submission" date="2013-08" db="EMBL/GenBank/DDBJ databases">
        <title>Lactobacillus wasatchii sp. WDC04, a late gas producing bacteria isolated from aged chedder cheese.</title>
        <authorList>
            <person name="Oberg C.J."/>
            <person name="Culumber M."/>
            <person name="McMahon D.J."/>
            <person name="Broadbent J.R."/>
            <person name="Oberg T.S."/>
            <person name="Ortaki F."/>
        </authorList>
    </citation>
    <scope>NUCLEOTIDE SEQUENCE [LARGE SCALE GENOMIC DNA]</scope>
    <source>
        <strain evidence="2 3">WDC04</strain>
    </source>
</reference>
<accession>A0A0D0Y6I4</accession>